<evidence type="ECO:0000256" key="2">
    <source>
        <dbReference type="SAM" id="SignalP"/>
    </source>
</evidence>
<evidence type="ECO:0000313" key="4">
    <source>
        <dbReference type="EMBL" id="TKR62389.1"/>
    </source>
</evidence>
<feature type="compositionally biased region" description="Basic and acidic residues" evidence="1">
    <location>
        <begin position="58"/>
        <end position="93"/>
    </location>
</feature>
<feature type="chain" id="PRO_5020230435" description="Peptidase S1 domain-containing protein" evidence="2">
    <location>
        <begin position="21"/>
        <end position="368"/>
    </location>
</feature>
<gene>
    <name evidence="4" type="ORF">L596_026363</name>
</gene>
<dbReference type="Gene3D" id="2.40.10.10">
    <property type="entry name" value="Trypsin-like serine proteases"/>
    <property type="match status" value="1"/>
</dbReference>
<protein>
    <recommendedName>
        <fullName evidence="3">Peptidase S1 domain-containing protein</fullName>
    </recommendedName>
</protein>
<evidence type="ECO:0000313" key="5">
    <source>
        <dbReference type="Proteomes" id="UP000298663"/>
    </source>
</evidence>
<dbReference type="OrthoDB" id="10061449at2759"/>
<dbReference type="Pfam" id="PF00089">
    <property type="entry name" value="Trypsin"/>
    <property type="match status" value="1"/>
</dbReference>
<dbReference type="PANTHER" id="PTHR24260">
    <property type="match status" value="1"/>
</dbReference>
<comment type="caution">
    <text evidence="4">The sequence shown here is derived from an EMBL/GenBank/DDBJ whole genome shotgun (WGS) entry which is preliminary data.</text>
</comment>
<dbReference type="Proteomes" id="UP000298663">
    <property type="component" value="Unassembled WGS sequence"/>
</dbReference>
<dbReference type="InterPro" id="IPR051333">
    <property type="entry name" value="CLIP_Serine_Protease"/>
</dbReference>
<dbReference type="GO" id="GO:0004252">
    <property type="term" value="F:serine-type endopeptidase activity"/>
    <property type="evidence" value="ECO:0007669"/>
    <property type="project" value="InterPro"/>
</dbReference>
<name>A0A4U5M146_STECR</name>
<evidence type="ECO:0000256" key="1">
    <source>
        <dbReference type="SAM" id="MobiDB-lite"/>
    </source>
</evidence>
<dbReference type="PROSITE" id="PS50240">
    <property type="entry name" value="TRYPSIN_DOM"/>
    <property type="match status" value="1"/>
</dbReference>
<evidence type="ECO:0000259" key="3">
    <source>
        <dbReference type="PROSITE" id="PS50240"/>
    </source>
</evidence>
<dbReference type="AlphaFoldDB" id="A0A4U5M146"/>
<dbReference type="PANTHER" id="PTHR24260:SF136">
    <property type="entry name" value="GH08193P-RELATED"/>
    <property type="match status" value="1"/>
</dbReference>
<feature type="domain" description="Peptidase S1" evidence="3">
    <location>
        <begin position="152"/>
        <end position="354"/>
    </location>
</feature>
<dbReference type="GO" id="GO:0006508">
    <property type="term" value="P:proteolysis"/>
    <property type="evidence" value="ECO:0007669"/>
    <property type="project" value="InterPro"/>
</dbReference>
<dbReference type="EMBL" id="AZBU02000010">
    <property type="protein sequence ID" value="TKR62389.1"/>
    <property type="molecule type" value="Genomic_DNA"/>
</dbReference>
<reference evidence="4 5" key="2">
    <citation type="journal article" date="2019" name="G3 (Bethesda)">
        <title>Hybrid Assembly of the Genome of the Entomopathogenic Nematode Steinernema carpocapsae Identifies the X-Chromosome.</title>
        <authorList>
            <person name="Serra L."/>
            <person name="Macchietto M."/>
            <person name="Macias-Munoz A."/>
            <person name="McGill C.J."/>
            <person name="Rodriguez I.M."/>
            <person name="Rodriguez B."/>
            <person name="Murad R."/>
            <person name="Mortazavi A."/>
        </authorList>
    </citation>
    <scope>NUCLEOTIDE SEQUENCE [LARGE SCALE GENOMIC DNA]</scope>
    <source>
        <strain evidence="4 5">ALL</strain>
    </source>
</reference>
<accession>A0A4U5M146</accession>
<reference evidence="4 5" key="1">
    <citation type="journal article" date="2015" name="Genome Biol.">
        <title>Comparative genomics of Steinernema reveals deeply conserved gene regulatory networks.</title>
        <authorList>
            <person name="Dillman A.R."/>
            <person name="Macchietto M."/>
            <person name="Porter C.F."/>
            <person name="Rogers A."/>
            <person name="Williams B."/>
            <person name="Antoshechkin I."/>
            <person name="Lee M.M."/>
            <person name="Goodwin Z."/>
            <person name="Lu X."/>
            <person name="Lewis E.E."/>
            <person name="Goodrich-Blair H."/>
            <person name="Stock S.P."/>
            <person name="Adams B.J."/>
            <person name="Sternberg P.W."/>
            <person name="Mortazavi A."/>
        </authorList>
    </citation>
    <scope>NUCLEOTIDE SEQUENCE [LARGE SCALE GENOMIC DNA]</scope>
    <source>
        <strain evidence="4 5">ALL</strain>
    </source>
</reference>
<dbReference type="InterPro" id="IPR043504">
    <property type="entry name" value="Peptidase_S1_PA_chymotrypsin"/>
</dbReference>
<proteinExistence type="predicted"/>
<dbReference type="SUPFAM" id="SSF50494">
    <property type="entry name" value="Trypsin-like serine proteases"/>
    <property type="match status" value="1"/>
</dbReference>
<feature type="region of interest" description="Disordered" evidence="1">
    <location>
        <begin position="58"/>
        <end position="105"/>
    </location>
</feature>
<dbReference type="InterPro" id="IPR009003">
    <property type="entry name" value="Peptidase_S1_PA"/>
</dbReference>
<sequence>MTRTIWLIGLFAFYSSVAYCDKNVVTRDIYSRSLGTGSGTRTDSIGLDDVEKVLETPDHVEERDTPKPKNLIVKHESLSKNHGRDSMAKEAKTDFNNSTQDDTGESVPISLVASAQPKFSFGVFVDPKIGNENNSLHRRKNESVVLRRSKRIIGGQPVKSATEYPAAVFMTFQETPDEWCGGNIVGRRHILTACHCMNSSLTTLVRVGDHQYRSNGRPSSYRQVRGVSSFECYNSANVDMAIVTVKFSEGKTKPFAWDGNFRWFSSTFKAPNTCYVQIENNHYLLCETYKKEHVAYCDSGSGVHVKKWGKRYLTGLVLGGLNVGLPGSVRSGTETNFYYLRVSPFKKWLKARVPDLRLADPCDHDELR</sequence>
<organism evidence="4 5">
    <name type="scientific">Steinernema carpocapsae</name>
    <name type="common">Entomopathogenic nematode</name>
    <dbReference type="NCBI Taxonomy" id="34508"/>
    <lineage>
        <taxon>Eukaryota</taxon>
        <taxon>Metazoa</taxon>
        <taxon>Ecdysozoa</taxon>
        <taxon>Nematoda</taxon>
        <taxon>Chromadorea</taxon>
        <taxon>Rhabditida</taxon>
        <taxon>Tylenchina</taxon>
        <taxon>Panagrolaimomorpha</taxon>
        <taxon>Strongyloidoidea</taxon>
        <taxon>Steinernematidae</taxon>
        <taxon>Steinernema</taxon>
    </lineage>
</organism>
<keyword evidence="5" id="KW-1185">Reference proteome</keyword>
<dbReference type="SMART" id="SM00020">
    <property type="entry name" value="Tryp_SPc"/>
    <property type="match status" value="1"/>
</dbReference>
<dbReference type="InterPro" id="IPR001254">
    <property type="entry name" value="Trypsin_dom"/>
</dbReference>
<feature type="signal peptide" evidence="2">
    <location>
        <begin position="1"/>
        <end position="20"/>
    </location>
</feature>
<keyword evidence="2" id="KW-0732">Signal</keyword>